<dbReference type="SUPFAM" id="SSF141562">
    <property type="entry name" value="At5g01610-like"/>
    <property type="match status" value="1"/>
</dbReference>
<dbReference type="Gramene" id="rna-AYBTSS11_LOCUS8609">
    <property type="protein sequence ID" value="CAJ1938498.1"/>
    <property type="gene ID" value="gene-AYBTSS11_LOCUS8609"/>
</dbReference>
<keyword evidence="3" id="KW-1185">Reference proteome</keyword>
<accession>A0AA86S196</accession>
<evidence type="ECO:0000313" key="3">
    <source>
        <dbReference type="Proteomes" id="UP001189624"/>
    </source>
</evidence>
<dbReference type="Proteomes" id="UP001189624">
    <property type="component" value="Chromosome 3"/>
</dbReference>
<dbReference type="Gene3D" id="2.30.240.10">
    <property type="entry name" value="At5g01610-like"/>
    <property type="match status" value="1"/>
</dbReference>
<keyword evidence="1" id="KW-0732">Signal</keyword>
<dbReference type="AlphaFoldDB" id="A0AA86S196"/>
<evidence type="ECO:0000256" key="1">
    <source>
        <dbReference type="SAM" id="SignalP"/>
    </source>
</evidence>
<dbReference type="EMBL" id="OY731400">
    <property type="protein sequence ID" value="CAJ1938498.1"/>
    <property type="molecule type" value="Genomic_DNA"/>
</dbReference>
<evidence type="ECO:0000313" key="2">
    <source>
        <dbReference type="EMBL" id="CAJ1938498.1"/>
    </source>
</evidence>
<gene>
    <name evidence="2" type="ORF">AYBTSS11_LOCUS8609</name>
</gene>
<feature type="chain" id="PRO_5041700134" evidence="1">
    <location>
        <begin position="26"/>
        <end position="158"/>
    </location>
</feature>
<dbReference type="PANTHER" id="PTHR31676">
    <property type="entry name" value="T31J12.3 PROTEIN-RELATED"/>
    <property type="match status" value="1"/>
</dbReference>
<proteinExistence type="predicted"/>
<protein>
    <submittedName>
        <fullName evidence="2">Uncharacterized protein</fullName>
    </submittedName>
</protein>
<dbReference type="InterPro" id="IPR007493">
    <property type="entry name" value="DUF538"/>
</dbReference>
<reference evidence="2" key="1">
    <citation type="submission" date="2023-10" db="EMBL/GenBank/DDBJ databases">
        <authorList>
            <person name="Domelevo Entfellner J.-B."/>
        </authorList>
    </citation>
    <scope>NUCLEOTIDE SEQUENCE</scope>
</reference>
<dbReference type="Pfam" id="PF04398">
    <property type="entry name" value="DUF538"/>
    <property type="match status" value="1"/>
</dbReference>
<dbReference type="InterPro" id="IPR036758">
    <property type="entry name" value="At5g01610-like"/>
</dbReference>
<name>A0AA86S196_9FABA</name>
<sequence length="158" mass="17595">MSRQTLISIFFSTFVILFHQNLVASTTPPDIHDLLPQYGFPKGLLPNNVISYTLSPDASFTLHLDAPCYVYWEDQLVYYHALIKGTLTYGSVSHVSGIQAQKLFLWLPVTGIKLHQDSDMLQFFVGAFSQEFPASDFQDVPGCSPTGSLLTPNLLLPL</sequence>
<dbReference type="PANTHER" id="PTHR31676:SF96">
    <property type="entry name" value="EXPRESSED PROTEIN"/>
    <property type="match status" value="1"/>
</dbReference>
<organism evidence="2 3">
    <name type="scientific">Sphenostylis stenocarpa</name>
    <dbReference type="NCBI Taxonomy" id="92480"/>
    <lineage>
        <taxon>Eukaryota</taxon>
        <taxon>Viridiplantae</taxon>
        <taxon>Streptophyta</taxon>
        <taxon>Embryophyta</taxon>
        <taxon>Tracheophyta</taxon>
        <taxon>Spermatophyta</taxon>
        <taxon>Magnoliopsida</taxon>
        <taxon>eudicotyledons</taxon>
        <taxon>Gunneridae</taxon>
        <taxon>Pentapetalae</taxon>
        <taxon>rosids</taxon>
        <taxon>fabids</taxon>
        <taxon>Fabales</taxon>
        <taxon>Fabaceae</taxon>
        <taxon>Papilionoideae</taxon>
        <taxon>50 kb inversion clade</taxon>
        <taxon>NPAAA clade</taxon>
        <taxon>indigoferoid/millettioid clade</taxon>
        <taxon>Phaseoleae</taxon>
        <taxon>Sphenostylis</taxon>
    </lineage>
</organism>
<feature type="signal peptide" evidence="1">
    <location>
        <begin position="1"/>
        <end position="25"/>
    </location>
</feature>